<keyword evidence="2" id="KW-1185">Reference proteome</keyword>
<dbReference type="STRING" id="598659.NAMH_0388"/>
<dbReference type="RefSeq" id="WP_012663896.1">
    <property type="nucleotide sequence ID" value="NC_012115.1"/>
</dbReference>
<accession>B9L853</accession>
<name>B9L853_NAUPA</name>
<dbReference type="OrthoDB" id="5372980at2"/>
<dbReference type="Proteomes" id="UP000000448">
    <property type="component" value="Chromosome"/>
</dbReference>
<dbReference type="AlphaFoldDB" id="B9L853"/>
<evidence type="ECO:0000313" key="1">
    <source>
        <dbReference type="EMBL" id="ACM92525.1"/>
    </source>
</evidence>
<evidence type="ECO:0000313" key="2">
    <source>
        <dbReference type="Proteomes" id="UP000000448"/>
    </source>
</evidence>
<gene>
    <name evidence="1" type="ordered locus">NAMH_0388</name>
</gene>
<dbReference type="EMBL" id="CP001279">
    <property type="protein sequence ID" value="ACM92525.1"/>
    <property type="molecule type" value="Genomic_DNA"/>
</dbReference>
<reference evidence="1 2" key="1">
    <citation type="journal article" date="2009" name="PLoS Genet.">
        <title>Adaptations to submarine hydrothermal environments exemplified by the genome of Nautilia profundicola.</title>
        <authorList>
            <person name="Campbell B.J."/>
            <person name="Smith J.L."/>
            <person name="Hanson T.E."/>
            <person name="Klotz M.G."/>
            <person name="Stein L.Y."/>
            <person name="Lee C.K."/>
            <person name="Wu D."/>
            <person name="Robinson J.M."/>
            <person name="Khouri H.M."/>
            <person name="Eisen J.A."/>
            <person name="Cary S.C."/>
        </authorList>
    </citation>
    <scope>NUCLEOTIDE SEQUENCE [LARGE SCALE GENOMIC DNA]</scope>
    <source>
        <strain evidence="2">ATCC BAA-1463 / DSM 18972 / AmH</strain>
    </source>
</reference>
<dbReference type="HOGENOM" id="CLU_1957224_0_0_7"/>
<dbReference type="KEGG" id="nam:NAMH_0388"/>
<organism evidence="1 2">
    <name type="scientific">Nautilia profundicola (strain ATCC BAA-1463 / DSM 18972 / AmH)</name>
    <dbReference type="NCBI Taxonomy" id="598659"/>
    <lineage>
        <taxon>Bacteria</taxon>
        <taxon>Pseudomonadati</taxon>
        <taxon>Campylobacterota</taxon>
        <taxon>Epsilonproteobacteria</taxon>
        <taxon>Nautiliales</taxon>
        <taxon>Nautiliaceae</taxon>
        <taxon>Nautilia</taxon>
    </lineage>
</organism>
<protein>
    <submittedName>
        <fullName evidence="1">Uncharacterized protein</fullName>
    </submittedName>
</protein>
<sequence length="128" mass="14642">MKKIFSLSILVIFAFAFNVNQTYTCETLGLSFKENNKTYNIPNNEKTKAQLQKTLKALYAVKIKPQDKSLVIYVDNKSDTLDFVKMVDNKVPLYKTKASDLFILTDPKSSQIGISIPAQKMIIYYQCK</sequence>
<proteinExistence type="predicted"/>